<dbReference type="Gene3D" id="2.40.10.120">
    <property type="match status" value="1"/>
</dbReference>
<dbReference type="KEGG" id="sper:EW093_16950"/>
<organism evidence="6 7">
    <name type="scientific">Thiospirochaeta perfilievii</name>
    <dbReference type="NCBI Taxonomy" id="252967"/>
    <lineage>
        <taxon>Bacteria</taxon>
        <taxon>Pseudomonadati</taxon>
        <taxon>Spirochaetota</taxon>
        <taxon>Spirochaetia</taxon>
        <taxon>Spirochaetales</taxon>
        <taxon>Spirochaetaceae</taxon>
        <taxon>Thiospirochaeta</taxon>
    </lineage>
</organism>
<keyword evidence="2 6" id="KW-0645">Protease</keyword>
<keyword evidence="4" id="KW-0720">Serine protease</keyword>
<dbReference type="Gene3D" id="2.30.42.10">
    <property type="match status" value="1"/>
</dbReference>
<dbReference type="InterPro" id="IPR036034">
    <property type="entry name" value="PDZ_sf"/>
</dbReference>
<evidence type="ECO:0000256" key="1">
    <source>
        <dbReference type="ARBA" id="ARBA00010541"/>
    </source>
</evidence>
<comment type="similarity">
    <text evidence="1">Belongs to the peptidase S1C family.</text>
</comment>
<dbReference type="RefSeq" id="WP_149569532.1">
    <property type="nucleotide sequence ID" value="NZ_CP035807.1"/>
</dbReference>
<dbReference type="InterPro" id="IPR051201">
    <property type="entry name" value="Chloro_Bact_Ser_Proteases"/>
</dbReference>
<accession>A0A5C1QIJ9</accession>
<keyword evidence="3" id="KW-0378">Hydrolase</keyword>
<feature type="domain" description="PDZ" evidence="5">
    <location>
        <begin position="297"/>
        <end position="386"/>
    </location>
</feature>
<dbReference type="OrthoDB" id="9758917at2"/>
<dbReference type="InterPro" id="IPR009003">
    <property type="entry name" value="Peptidase_S1_PA"/>
</dbReference>
<dbReference type="PANTHER" id="PTHR43343">
    <property type="entry name" value="PEPTIDASE S12"/>
    <property type="match status" value="1"/>
</dbReference>
<dbReference type="PANTHER" id="PTHR43343:SF3">
    <property type="entry name" value="PROTEASE DO-LIKE 8, CHLOROPLASTIC"/>
    <property type="match status" value="1"/>
</dbReference>
<evidence type="ECO:0000313" key="6">
    <source>
        <dbReference type="EMBL" id="QEN06306.1"/>
    </source>
</evidence>
<dbReference type="GO" id="GO:0004252">
    <property type="term" value="F:serine-type endopeptidase activity"/>
    <property type="evidence" value="ECO:0007669"/>
    <property type="project" value="InterPro"/>
</dbReference>
<protein>
    <submittedName>
        <fullName evidence="6">Trypsin-like serine protease</fullName>
    </submittedName>
</protein>
<sequence length="400" mass="43594">MNISKKALKSIILSIIILTLLLVLSGVVEASYKKKLLGNLARDITALNSFQFTDRESTVKSIANRSELSPEELNNMDIYKTLNRAVVNITTKTLSYNWAFEVVPKDSGTGSGSIISQDGYILTNYHIIENVYEVFVTLYDGSEYEGRVVGTDIENDLTVIKFDPKGKELTVIPFGISNDLAIGQKVLAIGNPFGFDRTLTTGVISGTGRPLHNNSGYLMLDMIQTDASINPGNSGGPLLDSTGKMIGVNTMIYSKSGGSDGIGFALPIDSAKRSVNEIITYGEVRRGWIDIDPIELTPALVRYANLKTEKGILISSVIKGGNAWDAGLKGGDKRDAIRYKNSVKYLGGDIITSLNGYKLETISDLFTALQDTKPGESVSLKYIRGNRLIETKIKLSTRKK</sequence>
<reference evidence="6 7" key="1">
    <citation type="submission" date="2019-02" db="EMBL/GenBank/DDBJ databases">
        <authorList>
            <person name="Fomenkov A."/>
            <person name="Dubinina G."/>
            <person name="Grabovich M."/>
            <person name="Vincze T."/>
            <person name="Roberts R.J."/>
        </authorList>
    </citation>
    <scope>NUCLEOTIDE SEQUENCE [LARGE SCALE GENOMIC DNA]</scope>
    <source>
        <strain evidence="6 7">P</strain>
    </source>
</reference>
<evidence type="ECO:0000313" key="7">
    <source>
        <dbReference type="Proteomes" id="UP000323824"/>
    </source>
</evidence>
<evidence type="ECO:0000259" key="5">
    <source>
        <dbReference type="SMART" id="SM00228"/>
    </source>
</evidence>
<dbReference type="Proteomes" id="UP000323824">
    <property type="component" value="Chromosome"/>
</dbReference>
<dbReference type="EMBL" id="CP035807">
    <property type="protein sequence ID" value="QEN06306.1"/>
    <property type="molecule type" value="Genomic_DNA"/>
</dbReference>
<evidence type="ECO:0000256" key="4">
    <source>
        <dbReference type="ARBA" id="ARBA00022825"/>
    </source>
</evidence>
<proteinExistence type="inferred from homology"/>
<reference evidence="6 7" key="2">
    <citation type="submission" date="2019-09" db="EMBL/GenBank/DDBJ databases">
        <title>Complete Genome Sequence and Methylome Analysis of free living Spirochaetas.</title>
        <authorList>
            <person name="Leshcheva N."/>
            <person name="Mikheeva N."/>
        </authorList>
    </citation>
    <scope>NUCLEOTIDE SEQUENCE [LARGE SCALE GENOMIC DNA]</scope>
    <source>
        <strain evidence="6 7">P</strain>
    </source>
</reference>
<dbReference type="InterPro" id="IPR001478">
    <property type="entry name" value="PDZ"/>
</dbReference>
<dbReference type="AlphaFoldDB" id="A0A5C1QIJ9"/>
<dbReference type="SUPFAM" id="SSF50494">
    <property type="entry name" value="Trypsin-like serine proteases"/>
    <property type="match status" value="1"/>
</dbReference>
<dbReference type="SMART" id="SM00228">
    <property type="entry name" value="PDZ"/>
    <property type="match status" value="1"/>
</dbReference>
<name>A0A5C1QIJ9_9SPIO</name>
<dbReference type="Pfam" id="PF13365">
    <property type="entry name" value="Trypsin_2"/>
    <property type="match status" value="1"/>
</dbReference>
<dbReference type="PRINTS" id="PR00834">
    <property type="entry name" value="PROTEASES2C"/>
</dbReference>
<dbReference type="InterPro" id="IPR001940">
    <property type="entry name" value="Peptidase_S1C"/>
</dbReference>
<gene>
    <name evidence="6" type="ORF">EW093_16950</name>
</gene>
<dbReference type="SUPFAM" id="SSF50156">
    <property type="entry name" value="PDZ domain-like"/>
    <property type="match status" value="1"/>
</dbReference>
<evidence type="ECO:0000256" key="3">
    <source>
        <dbReference type="ARBA" id="ARBA00022801"/>
    </source>
</evidence>
<keyword evidence="7" id="KW-1185">Reference proteome</keyword>
<evidence type="ECO:0000256" key="2">
    <source>
        <dbReference type="ARBA" id="ARBA00022670"/>
    </source>
</evidence>
<dbReference type="GO" id="GO:0006508">
    <property type="term" value="P:proteolysis"/>
    <property type="evidence" value="ECO:0007669"/>
    <property type="project" value="UniProtKB-KW"/>
</dbReference>
<dbReference type="FunFam" id="2.40.10.10:FF:000001">
    <property type="entry name" value="Periplasmic serine protease DegS"/>
    <property type="match status" value="1"/>
</dbReference>
<dbReference type="Pfam" id="PF13180">
    <property type="entry name" value="PDZ_2"/>
    <property type="match status" value="1"/>
</dbReference>